<dbReference type="AlphaFoldDB" id="A0A327KYF0"/>
<feature type="transmembrane region" description="Helical" evidence="5">
    <location>
        <begin position="42"/>
        <end position="64"/>
    </location>
</feature>
<dbReference type="Gene3D" id="1.20.1250.20">
    <property type="entry name" value="MFS general substrate transporter like domains"/>
    <property type="match status" value="2"/>
</dbReference>
<keyword evidence="2 5" id="KW-0812">Transmembrane</keyword>
<sequence length="445" mass="48037">MTIQPLDHVTASKTAAAGAAPVDSKFAEIFTSFRSAFKTHGLLLMGLFAAWLFDAMDATIYAYAVPSIIKDLNVTMAEAFSVVSVFLASTAIGGIVIASIGDKIGRKPTVLLSVVLYGIFNFLCGTADSLTELSIYRGLVGFGLGGLWPAAMALVSEIWPAKSRGMAVGVLQTGWTFGLLTAAMFAFTIIPSHGWRWMFYATVVPVVITFFLVLFFVKESPVWQAKRREQAARPEASAGGITILQLFNKKNARNTLLGLGVSIFGMYGWWTLFTFLPTYIDKTLNVGITKGAEFMIWTSIGAFFGYLLFGAFADRVGRRPTFAVFFVAMGIMITVFIYTVTSTGLTYLPLVGIALGFFTGYYSGYGALFSELYSTDVRATGAGFLYNGGRAAVFVGPMIITYLIPKVGFSLAINSAALAFVVAAVFVLLMKETKGIEIATLDKTN</sequence>
<feature type="domain" description="Major facilitator superfamily (MFS) profile" evidence="6">
    <location>
        <begin position="43"/>
        <end position="434"/>
    </location>
</feature>
<dbReference type="InterPro" id="IPR020846">
    <property type="entry name" value="MFS_dom"/>
</dbReference>
<evidence type="ECO:0000259" key="6">
    <source>
        <dbReference type="PROSITE" id="PS50850"/>
    </source>
</evidence>
<evidence type="ECO:0000313" key="8">
    <source>
        <dbReference type="Proteomes" id="UP000249130"/>
    </source>
</evidence>
<dbReference type="SUPFAM" id="SSF103473">
    <property type="entry name" value="MFS general substrate transporter"/>
    <property type="match status" value="1"/>
</dbReference>
<name>A0A327KYF0_9BRAD</name>
<accession>A0A327KYF0</accession>
<feature type="transmembrane region" description="Helical" evidence="5">
    <location>
        <begin position="110"/>
        <end position="129"/>
    </location>
</feature>
<keyword evidence="3 5" id="KW-1133">Transmembrane helix</keyword>
<comment type="subcellular location">
    <subcellularLocation>
        <location evidence="1">Membrane</location>
        <topology evidence="1">Multi-pass membrane protein</topology>
    </subcellularLocation>
</comment>
<organism evidence="7 8">
    <name type="scientific">Rhodoplanes roseus</name>
    <dbReference type="NCBI Taxonomy" id="29409"/>
    <lineage>
        <taxon>Bacteria</taxon>
        <taxon>Pseudomonadati</taxon>
        <taxon>Pseudomonadota</taxon>
        <taxon>Alphaproteobacteria</taxon>
        <taxon>Hyphomicrobiales</taxon>
        <taxon>Nitrobacteraceae</taxon>
        <taxon>Rhodoplanes</taxon>
    </lineage>
</organism>
<dbReference type="GO" id="GO:0005886">
    <property type="term" value="C:plasma membrane"/>
    <property type="evidence" value="ECO:0007669"/>
    <property type="project" value="TreeGrafter"/>
</dbReference>
<dbReference type="InterPro" id="IPR011701">
    <property type="entry name" value="MFS"/>
</dbReference>
<feature type="transmembrane region" description="Helical" evidence="5">
    <location>
        <begin position="167"/>
        <end position="191"/>
    </location>
</feature>
<evidence type="ECO:0000256" key="4">
    <source>
        <dbReference type="ARBA" id="ARBA00023136"/>
    </source>
</evidence>
<evidence type="ECO:0000256" key="2">
    <source>
        <dbReference type="ARBA" id="ARBA00022692"/>
    </source>
</evidence>
<keyword evidence="4 5" id="KW-0472">Membrane</keyword>
<evidence type="ECO:0000256" key="3">
    <source>
        <dbReference type="ARBA" id="ARBA00022989"/>
    </source>
</evidence>
<dbReference type="Proteomes" id="UP000249130">
    <property type="component" value="Unassembled WGS sequence"/>
</dbReference>
<evidence type="ECO:0000313" key="7">
    <source>
        <dbReference type="EMBL" id="RAI43077.1"/>
    </source>
</evidence>
<dbReference type="OrthoDB" id="9812221at2"/>
<dbReference type="PANTHER" id="PTHR23508">
    <property type="entry name" value="CARBOXYLIC ACID TRANSPORTER PROTEIN HOMOLOG"/>
    <property type="match status" value="1"/>
</dbReference>
<feature type="transmembrane region" description="Helical" evidence="5">
    <location>
        <begin position="384"/>
        <end position="405"/>
    </location>
</feature>
<keyword evidence="8" id="KW-1185">Reference proteome</keyword>
<dbReference type="PROSITE" id="PS00217">
    <property type="entry name" value="SUGAR_TRANSPORT_2"/>
    <property type="match status" value="1"/>
</dbReference>
<evidence type="ECO:0000256" key="5">
    <source>
        <dbReference type="SAM" id="Phobius"/>
    </source>
</evidence>
<feature type="transmembrane region" description="Helical" evidence="5">
    <location>
        <begin position="321"/>
        <end position="341"/>
    </location>
</feature>
<proteinExistence type="predicted"/>
<dbReference type="InterPro" id="IPR005829">
    <property type="entry name" value="Sugar_transporter_CS"/>
</dbReference>
<feature type="transmembrane region" description="Helical" evidence="5">
    <location>
        <begin position="347"/>
        <end position="372"/>
    </location>
</feature>
<dbReference type="EMBL" id="NPEX01000108">
    <property type="protein sequence ID" value="RAI43077.1"/>
    <property type="molecule type" value="Genomic_DNA"/>
</dbReference>
<comment type="caution">
    <text evidence="7">The sequence shown here is derived from an EMBL/GenBank/DDBJ whole genome shotgun (WGS) entry which is preliminary data.</text>
</comment>
<evidence type="ECO:0000256" key="1">
    <source>
        <dbReference type="ARBA" id="ARBA00004141"/>
    </source>
</evidence>
<dbReference type="GO" id="GO:0046943">
    <property type="term" value="F:carboxylic acid transmembrane transporter activity"/>
    <property type="evidence" value="ECO:0007669"/>
    <property type="project" value="TreeGrafter"/>
</dbReference>
<feature type="transmembrane region" description="Helical" evidence="5">
    <location>
        <begin position="292"/>
        <end position="309"/>
    </location>
</feature>
<dbReference type="PROSITE" id="PS50850">
    <property type="entry name" value="MFS"/>
    <property type="match status" value="1"/>
</dbReference>
<dbReference type="InterPro" id="IPR036259">
    <property type="entry name" value="MFS_trans_sf"/>
</dbReference>
<feature type="transmembrane region" description="Helical" evidence="5">
    <location>
        <begin position="256"/>
        <end position="280"/>
    </location>
</feature>
<gene>
    <name evidence="7" type="ORF">CH341_16255</name>
</gene>
<dbReference type="Pfam" id="PF07690">
    <property type="entry name" value="MFS_1"/>
    <property type="match status" value="1"/>
</dbReference>
<reference evidence="7 8" key="1">
    <citation type="submission" date="2017-07" db="EMBL/GenBank/DDBJ databases">
        <title>Draft Genome Sequences of Select Purple Nonsulfur Bacteria.</title>
        <authorList>
            <person name="Lasarre B."/>
            <person name="Mckinlay J.B."/>
        </authorList>
    </citation>
    <scope>NUCLEOTIDE SEQUENCE [LARGE SCALE GENOMIC DNA]</scope>
    <source>
        <strain evidence="7 8">DSM 5909</strain>
    </source>
</reference>
<dbReference type="PANTHER" id="PTHR23508:SF10">
    <property type="entry name" value="CARBOXYLIC ACID TRANSPORTER PROTEIN HOMOLOG"/>
    <property type="match status" value="1"/>
</dbReference>
<protein>
    <recommendedName>
        <fullName evidence="6">Major facilitator superfamily (MFS) profile domain-containing protein</fullName>
    </recommendedName>
</protein>
<feature type="transmembrane region" description="Helical" evidence="5">
    <location>
        <begin position="135"/>
        <end position="155"/>
    </location>
</feature>
<feature type="transmembrane region" description="Helical" evidence="5">
    <location>
        <begin position="411"/>
        <end position="430"/>
    </location>
</feature>
<feature type="transmembrane region" description="Helical" evidence="5">
    <location>
        <begin position="76"/>
        <end position="98"/>
    </location>
</feature>
<feature type="transmembrane region" description="Helical" evidence="5">
    <location>
        <begin position="197"/>
        <end position="217"/>
    </location>
</feature>